<keyword evidence="5 13" id="KW-0479">Metal-binding</keyword>
<dbReference type="InterPro" id="IPR005107">
    <property type="entry name" value="CO_DH_flav_C"/>
</dbReference>
<dbReference type="InterPro" id="IPR012675">
    <property type="entry name" value="Beta-grasp_dom_sf"/>
</dbReference>
<dbReference type="GO" id="GO:0051537">
    <property type="term" value="F:2 iron, 2 sulfur cluster binding"/>
    <property type="evidence" value="ECO:0007669"/>
    <property type="project" value="UniProtKB-KW"/>
</dbReference>
<feature type="binding site" evidence="13">
    <location>
        <position position="27"/>
    </location>
    <ligand>
        <name>[2Fe-2S] cluster</name>
        <dbReference type="ChEBI" id="CHEBI:190135"/>
        <label>1</label>
    </ligand>
</feature>
<dbReference type="InterPro" id="IPR046867">
    <property type="entry name" value="AldOxase/xan_DH_MoCoBD2"/>
</dbReference>
<dbReference type="Pfam" id="PF03450">
    <property type="entry name" value="CO_deh_flav_C"/>
    <property type="match status" value="1"/>
</dbReference>
<dbReference type="Pfam" id="PF01315">
    <property type="entry name" value="Ald_Xan_dh_C"/>
    <property type="match status" value="1"/>
</dbReference>
<feature type="binding site" evidence="13">
    <location>
        <position position="665"/>
    </location>
    <ligand>
        <name>Mo-molybdopterin</name>
        <dbReference type="ChEBI" id="CHEBI:71302"/>
    </ligand>
    <ligandPart>
        <name>Mo</name>
        <dbReference type="ChEBI" id="CHEBI:28685"/>
    </ligandPart>
</feature>
<evidence type="ECO:0000259" key="14">
    <source>
        <dbReference type="PROSITE" id="PS51387"/>
    </source>
</evidence>
<dbReference type="Gene3D" id="3.30.365.10">
    <property type="entry name" value="Aldehyde oxidase/xanthine dehydrogenase, molybdopterin binding domain"/>
    <property type="match status" value="4"/>
</dbReference>
<evidence type="ECO:0000256" key="13">
    <source>
        <dbReference type="PIRSR" id="PIRSR000127-3"/>
    </source>
</evidence>
<accession>A0A8X8XA54</accession>
<dbReference type="Pfam" id="PF20256">
    <property type="entry name" value="MoCoBD_2"/>
    <property type="match status" value="2"/>
</dbReference>
<feature type="binding site" evidence="13">
    <location>
        <position position="92"/>
    </location>
    <ligand>
        <name>[2Fe-2S] cluster</name>
        <dbReference type="ChEBI" id="CHEBI:190135"/>
        <label>2</label>
    </ligand>
</feature>
<dbReference type="InterPro" id="IPR036010">
    <property type="entry name" value="2Fe-2S_ferredoxin-like_sf"/>
</dbReference>
<reference evidence="15" key="2">
    <citation type="submission" date="2020-08" db="EMBL/GenBank/DDBJ databases">
        <title>Plant Genome Project.</title>
        <authorList>
            <person name="Zhang R.-G."/>
        </authorList>
    </citation>
    <scope>NUCLEOTIDE SEQUENCE</scope>
    <source>
        <strain evidence="15">Huo1</strain>
        <tissue evidence="15">Leaf</tissue>
    </source>
</reference>
<comment type="cofactor">
    <cofactor evidence="1 12">
        <name>FAD</name>
        <dbReference type="ChEBI" id="CHEBI:57692"/>
    </cofactor>
</comment>
<dbReference type="Pfam" id="PF00941">
    <property type="entry name" value="FAD_binding_5"/>
    <property type="match status" value="1"/>
</dbReference>
<dbReference type="PANTHER" id="PTHR11908:SF132">
    <property type="entry name" value="ALDEHYDE OXIDASE 1-RELATED"/>
    <property type="match status" value="1"/>
</dbReference>
<evidence type="ECO:0000256" key="4">
    <source>
        <dbReference type="ARBA" id="ARBA00022714"/>
    </source>
</evidence>
<sequence length="1165" mass="125508">MESGGAGDDCLAFEVNGRNSSGGCGACVVAVSNYDSTLKKVETFTVSSCLTLVCSINACSITTSEVLGNAKNGFHPIHQRFAGFHASQCGFCTPGMCMSLFSALENAEDSQRAEPPNGFSKITASEAEKAIAGNICRLTRLLNSKKNSWYGPASVEVLLNLLDSNTVGKGGSVKLVVGNTANGYYKETEVYDSYIDLRYIPELSVVKRDGSGIELGAALSISKVTAGFVRNLASLGGNLIMAQRKYFPSDIVTLLLVVGASVSIMTGHKHEKIPMEEFLSSPPLDSKTVLLTVHIPFLDPIRINGSVQTSSRFLLADISPDKNGSLVNNIQLAFGAYGTKHATRARKVEEYLTGKVLSLEVLDEATKLLKGAVVSEEGTSHAAYRSSLAVGFLFEFLNSFLTVSSATSGGLSKQKLNNSLLEGANTGNQPLLSSAKQVVGSSREYHPVGEPMPTFGAAIQASGEAVFVDDIPSPTNCLYGALICSTKPLARVKGISFKNHPRLAQAPDVITAKDIPKEGENVGCLTIFGGEPLFAEDIAKCCGDIIALVVADTQKNANLAAKNAVVDYDTEGLDSPILTVEEAVERSSFYGVPPLSRNGRIISLGSQYYFYMETQTALAVPDEDNCMVVYTSSQAPEFAHSVIAQCLGVPEHNVRDHTRRVGGGFGGKAIKAMPISTACALAAYKLQRPVRMYVDRKTDMIIAGGRHPMKITYSVGFKSDGKITALHLDALVNAGMGADISPILPYNMTGVLKKYNWGALSFDFKICKTNHSSKSAMRAPGEVQATYIAEAIIENVASWLAVDVDSIRNRNFHSDESLKLFYRGASGEPDEYTLPSIWDKVTSMSDYDQRILMVEQFNRSNLWHKRGISRIPVVHEVFVRPAPGKVSILWDGSIVVEVGGIELGQGLWTKVKQVVAYALAQIQCDDTEDLVDKVRVVQMDTLSLVQGARHLNRAVQLLDYANYAAVNLAANSFFVPDPTATKYLNYGAAVSEVEVDILTGGTKIWRTDIVYDCGQSMNPAVDLGQIEGAFVQGLGFFMQEEYSTDPDGTMVADGTWTYKIPTIDTIPKQFNVQVLNSGHHQQRVLSSKASGEPPLLLAASVHCATRAAIGEARKQLKSWGAVEGTESRFQLDVPATMPAVKKLCGLDSVSLPHKTDEAPLERMVG</sequence>
<comment type="similarity">
    <text evidence="2">Belongs to the xanthine dehydrogenase family.</text>
</comment>
<dbReference type="InterPro" id="IPR016208">
    <property type="entry name" value="Ald_Oxase/xanthine_DH-like"/>
</dbReference>
<dbReference type="InterPro" id="IPR036856">
    <property type="entry name" value="Ald_Oxase/Xan_DH_a/b_sf"/>
</dbReference>
<proteinExistence type="inferred from homology"/>
<evidence type="ECO:0000256" key="10">
    <source>
        <dbReference type="ARBA" id="ARBA00067017"/>
    </source>
</evidence>
<keyword evidence="8 13" id="KW-0411">Iron-sulfur</keyword>
<dbReference type="SMART" id="SM01008">
    <property type="entry name" value="Ald_Xan_dh_C"/>
    <property type="match status" value="1"/>
</dbReference>
<keyword evidence="12" id="KW-0285">Flavoprotein</keyword>
<evidence type="ECO:0000256" key="2">
    <source>
        <dbReference type="ARBA" id="ARBA00006849"/>
    </source>
</evidence>
<evidence type="ECO:0000256" key="12">
    <source>
        <dbReference type="PIRSR" id="PIRSR000127-2"/>
    </source>
</evidence>
<keyword evidence="3 13" id="KW-0500">Molybdenum</keyword>
<dbReference type="Gene3D" id="3.30.390.50">
    <property type="entry name" value="CO dehydrogenase flavoprotein, C-terminal domain"/>
    <property type="match status" value="1"/>
</dbReference>
<feature type="binding site" evidence="13">
    <location>
        <position position="89"/>
    </location>
    <ligand>
        <name>[2Fe-2S] cluster</name>
        <dbReference type="ChEBI" id="CHEBI:190135"/>
        <label>2</label>
    </ligand>
</feature>
<feature type="binding site" evidence="12">
    <location>
        <position position="250"/>
    </location>
    <ligand>
        <name>FAD</name>
        <dbReference type="ChEBI" id="CHEBI:57692"/>
    </ligand>
</feature>
<evidence type="ECO:0000313" key="16">
    <source>
        <dbReference type="Proteomes" id="UP000298416"/>
    </source>
</evidence>
<dbReference type="Proteomes" id="UP000298416">
    <property type="component" value="Unassembled WGS sequence"/>
</dbReference>
<name>A0A8X8XA54_SALSN</name>
<keyword evidence="16" id="KW-1185">Reference proteome</keyword>
<dbReference type="InterPro" id="IPR037165">
    <property type="entry name" value="AldOxase/xan_DH_Mopterin-bd_sf"/>
</dbReference>
<dbReference type="InterPro" id="IPR000674">
    <property type="entry name" value="Ald_Oxase/Xan_DH_a/b"/>
</dbReference>
<dbReference type="EMBL" id="PNBA02000010">
    <property type="protein sequence ID" value="KAG6409881.1"/>
    <property type="molecule type" value="Genomic_DNA"/>
</dbReference>
<feature type="binding site" evidence="13">
    <location>
        <position position="778"/>
    </location>
    <ligand>
        <name>Mo-molybdopterin</name>
        <dbReference type="ChEBI" id="CHEBI:71302"/>
    </ligand>
    <ligandPart>
        <name>Mo</name>
        <dbReference type="ChEBI" id="CHEBI:28685"/>
    </ligandPart>
</feature>
<comment type="cofactor">
    <cofactor evidence="9">
        <name>[2Fe-2S] cluster</name>
        <dbReference type="ChEBI" id="CHEBI:190135"/>
    </cofactor>
</comment>
<dbReference type="PANTHER" id="PTHR11908">
    <property type="entry name" value="XANTHINE DEHYDROGENASE"/>
    <property type="match status" value="1"/>
</dbReference>
<feature type="active site" description="Proton acceptor" evidence="11">
    <location>
        <position position="1092"/>
    </location>
</feature>
<feature type="binding site" evidence="13">
    <location>
        <position position="634"/>
    </location>
    <ligand>
        <name>Mo-molybdopterin</name>
        <dbReference type="ChEBI" id="CHEBI:71302"/>
    </ligand>
    <ligandPart>
        <name>Mo</name>
        <dbReference type="ChEBI" id="CHEBI:28685"/>
    </ligandPart>
</feature>
<keyword evidence="6" id="KW-0560">Oxidoreductase</keyword>
<evidence type="ECO:0000256" key="1">
    <source>
        <dbReference type="ARBA" id="ARBA00001974"/>
    </source>
</evidence>
<evidence type="ECO:0000256" key="11">
    <source>
        <dbReference type="PIRSR" id="PIRSR000127-1"/>
    </source>
</evidence>
<comment type="cofactor">
    <cofactor evidence="13">
        <name>Mo-molybdopterin</name>
        <dbReference type="ChEBI" id="CHEBI:71302"/>
    </cofactor>
    <text evidence="13">Binds 1 Mo-molybdopterin (Mo-MPT) cofactor per subunit.</text>
</comment>
<feature type="domain" description="FAD-binding PCMH-type" evidence="14">
    <location>
        <begin position="142"/>
        <end position="372"/>
    </location>
</feature>
<dbReference type="SUPFAM" id="SSF56176">
    <property type="entry name" value="FAD-binding/transporter-associated domain-like"/>
    <property type="match status" value="1"/>
</dbReference>
<dbReference type="AlphaFoldDB" id="A0A8X8XA54"/>
<feature type="binding site" evidence="13">
    <location>
        <position position="49"/>
    </location>
    <ligand>
        <name>[2Fe-2S] cluster</name>
        <dbReference type="ChEBI" id="CHEBI:190135"/>
        <label>1</label>
    </ligand>
</feature>
<evidence type="ECO:0000256" key="8">
    <source>
        <dbReference type="ARBA" id="ARBA00023014"/>
    </source>
</evidence>
<dbReference type="GO" id="GO:0005506">
    <property type="term" value="F:iron ion binding"/>
    <property type="evidence" value="ECO:0007669"/>
    <property type="project" value="InterPro"/>
</dbReference>
<dbReference type="Pfam" id="PF02738">
    <property type="entry name" value="MoCoBD_1"/>
    <property type="match status" value="1"/>
</dbReference>
<dbReference type="Gene3D" id="3.90.1170.50">
    <property type="entry name" value="Aldehyde oxidase/xanthine dehydrogenase, a/b hammerhead"/>
    <property type="match status" value="1"/>
</dbReference>
<organism evidence="15">
    <name type="scientific">Salvia splendens</name>
    <name type="common">Scarlet sage</name>
    <dbReference type="NCBI Taxonomy" id="180675"/>
    <lineage>
        <taxon>Eukaryota</taxon>
        <taxon>Viridiplantae</taxon>
        <taxon>Streptophyta</taxon>
        <taxon>Embryophyta</taxon>
        <taxon>Tracheophyta</taxon>
        <taxon>Spermatophyta</taxon>
        <taxon>Magnoliopsida</taxon>
        <taxon>eudicotyledons</taxon>
        <taxon>Gunneridae</taxon>
        <taxon>Pentapetalae</taxon>
        <taxon>asterids</taxon>
        <taxon>lamiids</taxon>
        <taxon>Lamiales</taxon>
        <taxon>Lamiaceae</taxon>
        <taxon>Nepetoideae</taxon>
        <taxon>Mentheae</taxon>
        <taxon>Salviinae</taxon>
        <taxon>Salvia</taxon>
        <taxon>Salvia subgen. Calosphace</taxon>
        <taxon>core Calosphace</taxon>
    </lineage>
</organism>
<dbReference type="Pfam" id="PF01799">
    <property type="entry name" value="Fer2_2"/>
    <property type="match status" value="1"/>
</dbReference>
<reference evidence="15" key="1">
    <citation type="submission" date="2018-01" db="EMBL/GenBank/DDBJ databases">
        <authorList>
            <person name="Mao J.F."/>
        </authorList>
    </citation>
    <scope>NUCLEOTIDE SEQUENCE</scope>
    <source>
        <strain evidence="15">Huo1</strain>
        <tissue evidence="15">Leaf</tissue>
    </source>
</reference>
<dbReference type="Gene3D" id="3.10.20.30">
    <property type="match status" value="1"/>
</dbReference>
<dbReference type="Gene3D" id="1.10.150.120">
    <property type="entry name" value="[2Fe-2S]-binding domain"/>
    <property type="match status" value="1"/>
</dbReference>
<dbReference type="SUPFAM" id="SSF54665">
    <property type="entry name" value="CO dehydrogenase molybdoprotein N-domain-like"/>
    <property type="match status" value="1"/>
</dbReference>
<gene>
    <name evidence="15" type="ORF">SASPL_127923</name>
</gene>
<dbReference type="InterPro" id="IPR002346">
    <property type="entry name" value="Mopterin_DH_FAD-bd"/>
</dbReference>
<comment type="cofactor">
    <cofactor evidence="13">
        <name>[2Fe-2S] cluster</name>
        <dbReference type="ChEBI" id="CHEBI:190135"/>
    </cofactor>
    <text evidence="13">Binds 2 [2Fe-2S] clusters.</text>
</comment>
<dbReference type="InterPro" id="IPR036884">
    <property type="entry name" value="2Fe-2S-bd_dom_sf"/>
</dbReference>
<dbReference type="Gene3D" id="3.30.43.10">
    <property type="entry name" value="Uridine Diphospho-n-acetylenolpyruvylglucosamine Reductase, domain 2"/>
    <property type="match status" value="1"/>
</dbReference>
<feature type="binding site" evidence="12">
    <location>
        <position position="290"/>
    </location>
    <ligand>
        <name>FAD</name>
        <dbReference type="ChEBI" id="CHEBI:57692"/>
    </ligand>
</feature>
<dbReference type="InterPro" id="IPR036318">
    <property type="entry name" value="FAD-bd_PCMH-like_sf"/>
</dbReference>
<dbReference type="SUPFAM" id="SSF54292">
    <property type="entry name" value="2Fe-2S ferredoxin-like"/>
    <property type="match status" value="1"/>
</dbReference>
<dbReference type="GO" id="GO:0071949">
    <property type="term" value="F:FAD binding"/>
    <property type="evidence" value="ECO:0007669"/>
    <property type="project" value="InterPro"/>
</dbReference>
<dbReference type="PROSITE" id="PS51387">
    <property type="entry name" value="FAD_PCMH"/>
    <property type="match status" value="1"/>
</dbReference>
<evidence type="ECO:0000256" key="9">
    <source>
        <dbReference type="ARBA" id="ARBA00034078"/>
    </source>
</evidence>
<protein>
    <recommendedName>
        <fullName evidence="10">indole-3-acetaldehyde oxidase</fullName>
        <ecNumber evidence="10">1.2.3.7</ecNumber>
    </recommendedName>
</protein>
<dbReference type="InterPro" id="IPR016166">
    <property type="entry name" value="FAD-bd_PCMH"/>
</dbReference>
<dbReference type="InterPro" id="IPR008274">
    <property type="entry name" value="AldOxase/xan_DH_MoCoBD1"/>
</dbReference>
<dbReference type="InterPro" id="IPR016167">
    <property type="entry name" value="FAD-bd_PCMH_sub1"/>
</dbReference>
<keyword evidence="7 13" id="KW-0408">Iron</keyword>
<dbReference type="FunFam" id="3.30.365.10:FF:000001">
    <property type="entry name" value="Xanthine dehydrogenase oxidase"/>
    <property type="match status" value="1"/>
</dbReference>
<dbReference type="GO" id="GO:0050302">
    <property type="term" value="F:indole-3-acetaldehyde oxidase activity"/>
    <property type="evidence" value="ECO:0007669"/>
    <property type="project" value="UniProtKB-EC"/>
</dbReference>
<evidence type="ECO:0000313" key="15">
    <source>
        <dbReference type="EMBL" id="KAG6409881.1"/>
    </source>
</evidence>
<feature type="binding site" evidence="12">
    <location>
        <begin position="234"/>
        <end position="238"/>
    </location>
    <ligand>
        <name>FAD</name>
        <dbReference type="ChEBI" id="CHEBI:57692"/>
    </ligand>
</feature>
<dbReference type="EC" id="1.2.3.7" evidence="10"/>
<dbReference type="SUPFAM" id="SSF56003">
    <property type="entry name" value="Molybdenum cofactor-binding domain"/>
    <property type="match status" value="1"/>
</dbReference>
<dbReference type="InterPro" id="IPR016169">
    <property type="entry name" value="FAD-bd_PCMH_sub2"/>
</dbReference>
<dbReference type="SUPFAM" id="SSF47741">
    <property type="entry name" value="CO dehydrogenase ISP C-domain like"/>
    <property type="match status" value="1"/>
</dbReference>
<evidence type="ECO:0000256" key="5">
    <source>
        <dbReference type="ARBA" id="ARBA00022723"/>
    </source>
</evidence>
<evidence type="ECO:0000256" key="6">
    <source>
        <dbReference type="ARBA" id="ARBA00023002"/>
    </source>
</evidence>
<keyword evidence="4 13" id="KW-0001">2Fe-2S</keyword>
<evidence type="ECO:0000256" key="3">
    <source>
        <dbReference type="ARBA" id="ARBA00022505"/>
    </source>
</evidence>
<evidence type="ECO:0000256" key="7">
    <source>
        <dbReference type="ARBA" id="ARBA00023004"/>
    </source>
</evidence>
<dbReference type="SUPFAM" id="SSF55447">
    <property type="entry name" value="CO dehydrogenase flavoprotein C-terminal domain-like"/>
    <property type="match status" value="1"/>
</dbReference>
<dbReference type="InterPro" id="IPR002888">
    <property type="entry name" value="2Fe-2S-bd"/>
</dbReference>
<comment type="caution">
    <text evidence="15">The sequence shown here is derived from an EMBL/GenBank/DDBJ whole genome shotgun (WGS) entry which is preliminary data.</text>
</comment>
<dbReference type="InterPro" id="IPR036683">
    <property type="entry name" value="CO_DH_flav_C_dom_sf"/>
</dbReference>
<dbReference type="PIRSF" id="PIRSF000127">
    <property type="entry name" value="Xanthine_DH"/>
    <property type="match status" value="1"/>
</dbReference>
<keyword evidence="12" id="KW-0274">FAD</keyword>
<feature type="binding site" evidence="13">
    <location>
        <position position="24"/>
    </location>
    <ligand>
        <name>[2Fe-2S] cluster</name>
        <dbReference type="ChEBI" id="CHEBI:190135"/>
        <label>1</label>
    </ligand>
</feature>
<dbReference type="Gene3D" id="3.30.465.10">
    <property type="match status" value="1"/>
</dbReference>